<dbReference type="InterPro" id="IPR043145">
    <property type="entry name" value="Znf_ZZ_sf"/>
</dbReference>
<dbReference type="CDD" id="cd00051">
    <property type="entry name" value="EFh"/>
    <property type="match status" value="2"/>
</dbReference>
<keyword evidence="2" id="KW-0863">Zinc-finger</keyword>
<proteinExistence type="predicted"/>
<dbReference type="InterPro" id="IPR018247">
    <property type="entry name" value="EF_Hand_1_Ca_BS"/>
</dbReference>
<evidence type="ECO:0000313" key="7">
    <source>
        <dbReference type="Proteomes" id="UP001187192"/>
    </source>
</evidence>
<keyword evidence="7" id="KW-1185">Reference proteome</keyword>
<keyword evidence="1" id="KW-0479">Metal-binding</keyword>
<dbReference type="PROSITE" id="PS50222">
    <property type="entry name" value="EF_HAND_2"/>
    <property type="match status" value="1"/>
</dbReference>
<evidence type="ECO:0000259" key="5">
    <source>
        <dbReference type="PROSITE" id="PS50222"/>
    </source>
</evidence>
<dbReference type="SUPFAM" id="SSF57850">
    <property type="entry name" value="RING/U-box"/>
    <property type="match status" value="1"/>
</dbReference>
<dbReference type="GO" id="GO:0005509">
    <property type="term" value="F:calcium ion binding"/>
    <property type="evidence" value="ECO:0007669"/>
    <property type="project" value="InterPro"/>
</dbReference>
<dbReference type="Gene3D" id="3.30.60.90">
    <property type="match status" value="1"/>
</dbReference>
<dbReference type="PROSITE" id="PS00018">
    <property type="entry name" value="EF_HAND_1"/>
    <property type="match status" value="2"/>
</dbReference>
<feature type="domain" description="EF-hand" evidence="5">
    <location>
        <begin position="18"/>
        <end position="53"/>
    </location>
</feature>
<dbReference type="InterPro" id="IPR002048">
    <property type="entry name" value="EF_hand_dom"/>
</dbReference>
<comment type="caution">
    <text evidence="6">The sequence shown here is derived from an EMBL/GenBank/DDBJ whole genome shotgun (WGS) entry which is preliminary data.</text>
</comment>
<organism evidence="6 7">
    <name type="scientific">Ficus carica</name>
    <name type="common">Common fig</name>
    <dbReference type="NCBI Taxonomy" id="3494"/>
    <lineage>
        <taxon>Eukaryota</taxon>
        <taxon>Viridiplantae</taxon>
        <taxon>Streptophyta</taxon>
        <taxon>Embryophyta</taxon>
        <taxon>Tracheophyta</taxon>
        <taxon>Spermatophyta</taxon>
        <taxon>Magnoliopsida</taxon>
        <taxon>eudicotyledons</taxon>
        <taxon>Gunneridae</taxon>
        <taxon>Pentapetalae</taxon>
        <taxon>rosids</taxon>
        <taxon>fabids</taxon>
        <taxon>Rosales</taxon>
        <taxon>Moraceae</taxon>
        <taxon>Ficeae</taxon>
        <taxon>Ficus</taxon>
    </lineage>
</organism>
<protein>
    <recommendedName>
        <fullName evidence="5">EF-hand domain-containing protein</fullName>
    </recommendedName>
</protein>
<dbReference type="Proteomes" id="UP001187192">
    <property type="component" value="Unassembled WGS sequence"/>
</dbReference>
<sequence>MEELRLAAMAYYRNSSREFQDLAANFFKAMDTNGDGRVSFDEFTSFLRQHGYNWVKTDMFSQLDANNDGSLDFWEVMTFYYIIKTRAVWCDGCRMQLHGLHFICVACFDGGHNSYDLCARCYGGRNFSHHHNLFLDSYVLLRSKRGISPGMNVDLVCIAQAVSQPHTGNHSTGRNRWFRAMELAVNVGNLLNVGNVVGCSVM</sequence>
<dbReference type="InterPro" id="IPR011992">
    <property type="entry name" value="EF-hand-dom_pair"/>
</dbReference>
<evidence type="ECO:0000256" key="1">
    <source>
        <dbReference type="ARBA" id="ARBA00022723"/>
    </source>
</evidence>
<dbReference type="Gene3D" id="1.10.238.10">
    <property type="entry name" value="EF-hand"/>
    <property type="match status" value="1"/>
</dbReference>
<dbReference type="AlphaFoldDB" id="A0AA88DCT7"/>
<dbReference type="Pfam" id="PF13202">
    <property type="entry name" value="EF-hand_5"/>
    <property type="match status" value="2"/>
</dbReference>
<evidence type="ECO:0000256" key="3">
    <source>
        <dbReference type="ARBA" id="ARBA00022833"/>
    </source>
</evidence>
<dbReference type="EMBL" id="BTGU01000046">
    <property type="protein sequence ID" value="GMN53305.1"/>
    <property type="molecule type" value="Genomic_DNA"/>
</dbReference>
<gene>
    <name evidence="6" type="ORF">TIFTF001_022456</name>
</gene>
<name>A0AA88DCT7_FICCA</name>
<dbReference type="SUPFAM" id="SSF47473">
    <property type="entry name" value="EF-hand"/>
    <property type="match status" value="1"/>
</dbReference>
<evidence type="ECO:0000313" key="6">
    <source>
        <dbReference type="EMBL" id="GMN53305.1"/>
    </source>
</evidence>
<accession>A0AA88DCT7</accession>
<keyword evidence="4" id="KW-0106">Calcium</keyword>
<keyword evidence="3" id="KW-0862">Zinc</keyword>
<dbReference type="GO" id="GO:0008270">
    <property type="term" value="F:zinc ion binding"/>
    <property type="evidence" value="ECO:0007669"/>
    <property type="project" value="UniProtKB-KW"/>
</dbReference>
<evidence type="ECO:0000256" key="4">
    <source>
        <dbReference type="ARBA" id="ARBA00022837"/>
    </source>
</evidence>
<evidence type="ECO:0000256" key="2">
    <source>
        <dbReference type="ARBA" id="ARBA00022771"/>
    </source>
</evidence>
<reference evidence="6" key="1">
    <citation type="submission" date="2023-07" db="EMBL/GenBank/DDBJ databases">
        <title>draft genome sequence of fig (Ficus carica).</title>
        <authorList>
            <person name="Takahashi T."/>
            <person name="Nishimura K."/>
        </authorList>
    </citation>
    <scope>NUCLEOTIDE SEQUENCE</scope>
</reference>
<dbReference type="SMART" id="SM00054">
    <property type="entry name" value="EFh"/>
    <property type="match status" value="2"/>
</dbReference>
<dbReference type="Gramene" id="FCD_00011159-RA">
    <property type="protein sequence ID" value="FCD_00011159-RA:cds"/>
    <property type="gene ID" value="FCD_00011159"/>
</dbReference>